<dbReference type="Pfam" id="PF01476">
    <property type="entry name" value="LysM"/>
    <property type="match status" value="1"/>
</dbReference>
<dbReference type="PANTHER" id="PTHR34700:SF4">
    <property type="entry name" value="PHAGE-LIKE ELEMENT PBSX PROTEIN XKDP"/>
    <property type="match status" value="1"/>
</dbReference>
<name>A0A1F6SWV6_9PROT</name>
<feature type="chain" id="PRO_5009225453" description="LysM domain-containing protein" evidence="2">
    <location>
        <begin position="28"/>
        <end position="372"/>
    </location>
</feature>
<dbReference type="InterPro" id="IPR018392">
    <property type="entry name" value="LysM"/>
</dbReference>
<dbReference type="Gene3D" id="3.10.350.10">
    <property type="entry name" value="LysM domain"/>
    <property type="match status" value="1"/>
</dbReference>
<organism evidence="4 5">
    <name type="scientific">Candidatus Muproteobacteria bacterium RBG_16_64_10</name>
    <dbReference type="NCBI Taxonomy" id="1817757"/>
    <lineage>
        <taxon>Bacteria</taxon>
        <taxon>Pseudomonadati</taxon>
        <taxon>Pseudomonadota</taxon>
        <taxon>Candidatus Muproteobacteria</taxon>
    </lineage>
</organism>
<comment type="caution">
    <text evidence="4">The sequence shown here is derived from an EMBL/GenBank/DDBJ whole genome shotgun (WGS) entry which is preliminary data.</text>
</comment>
<feature type="signal peptide" evidence="2">
    <location>
        <begin position="1"/>
        <end position="27"/>
    </location>
</feature>
<dbReference type="SMART" id="SM00257">
    <property type="entry name" value="LysM"/>
    <property type="match status" value="1"/>
</dbReference>
<evidence type="ECO:0000313" key="4">
    <source>
        <dbReference type="EMBL" id="OGI37427.1"/>
    </source>
</evidence>
<gene>
    <name evidence="4" type="ORF">A2V91_04250</name>
</gene>
<dbReference type="EMBL" id="MFSR01000092">
    <property type="protein sequence ID" value="OGI37427.1"/>
    <property type="molecule type" value="Genomic_DNA"/>
</dbReference>
<accession>A0A1F6SWV6</accession>
<sequence>MSSKTLRRLVEILTITALFALSPTLSADTVELKPDHPERYTVQKGDTLWDISKRFLKSPWHWPRVWKINEQIKNPHLIYPGDVLVMRWVDGQPQISLLRRDKVEPTVPTAPVLPPTDGVPDQRPTDPRTVRVQPRVREEPITSAIPTIPPSVITPFLSQPLAVGRNELNQAGYITMGLDNRIALGDQSEFYARGFRGESKEYYHLFRPGKAIHHPDTGELLAYEAVYLGDARRLEGGDPAKFVVTRVQQEILPTDRLLVAERPAGLPFYMPQAPKKEVNGRVLSALNSVSEIGPLTVVAISLGKREGMEQGTVLRILRSVGTHRDPVAGGRYKLPDEESGLLMVFRVFDKVSYALVMTSTRPVHINDRVSNP</sequence>
<feature type="region of interest" description="Disordered" evidence="1">
    <location>
        <begin position="106"/>
        <end position="129"/>
    </location>
</feature>
<evidence type="ECO:0000256" key="2">
    <source>
        <dbReference type="SAM" id="SignalP"/>
    </source>
</evidence>
<reference evidence="4 5" key="1">
    <citation type="journal article" date="2016" name="Nat. Commun.">
        <title>Thousands of microbial genomes shed light on interconnected biogeochemical processes in an aquifer system.</title>
        <authorList>
            <person name="Anantharaman K."/>
            <person name="Brown C.T."/>
            <person name="Hug L.A."/>
            <person name="Sharon I."/>
            <person name="Castelle C.J."/>
            <person name="Probst A.J."/>
            <person name="Thomas B.C."/>
            <person name="Singh A."/>
            <person name="Wilkins M.J."/>
            <person name="Karaoz U."/>
            <person name="Brodie E.L."/>
            <person name="Williams K.H."/>
            <person name="Hubbard S.S."/>
            <person name="Banfield J.F."/>
        </authorList>
    </citation>
    <scope>NUCLEOTIDE SEQUENCE [LARGE SCALE GENOMIC DNA]</scope>
</reference>
<dbReference type="PROSITE" id="PS51782">
    <property type="entry name" value="LYSM"/>
    <property type="match status" value="1"/>
</dbReference>
<dbReference type="InterPro" id="IPR036779">
    <property type="entry name" value="LysM_dom_sf"/>
</dbReference>
<evidence type="ECO:0000256" key="1">
    <source>
        <dbReference type="SAM" id="MobiDB-lite"/>
    </source>
</evidence>
<evidence type="ECO:0000313" key="5">
    <source>
        <dbReference type="Proteomes" id="UP000179334"/>
    </source>
</evidence>
<dbReference type="InterPro" id="IPR052196">
    <property type="entry name" value="Bact_Kbp"/>
</dbReference>
<dbReference type="CDD" id="cd00118">
    <property type="entry name" value="LysM"/>
    <property type="match status" value="1"/>
</dbReference>
<dbReference type="PANTHER" id="PTHR34700">
    <property type="entry name" value="POTASSIUM BINDING PROTEIN KBP"/>
    <property type="match status" value="1"/>
</dbReference>
<dbReference type="Proteomes" id="UP000179334">
    <property type="component" value="Unassembled WGS sequence"/>
</dbReference>
<proteinExistence type="predicted"/>
<evidence type="ECO:0000259" key="3">
    <source>
        <dbReference type="PROSITE" id="PS51782"/>
    </source>
</evidence>
<dbReference type="SUPFAM" id="SSF54106">
    <property type="entry name" value="LysM domain"/>
    <property type="match status" value="1"/>
</dbReference>
<dbReference type="AlphaFoldDB" id="A0A1F6SWV6"/>
<protein>
    <recommendedName>
        <fullName evidence="3">LysM domain-containing protein</fullName>
    </recommendedName>
</protein>
<keyword evidence="2" id="KW-0732">Signal</keyword>
<feature type="domain" description="LysM" evidence="3">
    <location>
        <begin position="38"/>
        <end position="86"/>
    </location>
</feature>